<reference evidence="1 2" key="1">
    <citation type="submission" date="2020-08" db="EMBL/GenBank/DDBJ databases">
        <title>Sequencing the genomes of 1000 actinobacteria strains.</title>
        <authorList>
            <person name="Klenk H.-P."/>
        </authorList>
    </citation>
    <scope>NUCLEOTIDE SEQUENCE [LARGE SCALE GENOMIC DNA]</scope>
    <source>
        <strain evidence="1 2">DSM 43768</strain>
    </source>
</reference>
<evidence type="ECO:0000313" key="1">
    <source>
        <dbReference type="EMBL" id="MBB6545690.1"/>
    </source>
</evidence>
<comment type="caution">
    <text evidence="1">The sequence shown here is derived from an EMBL/GenBank/DDBJ whole genome shotgun (WGS) entry which is preliminary data.</text>
</comment>
<organism evidence="1 2">
    <name type="scientific">Nonomuraea rubra</name>
    <dbReference type="NCBI Taxonomy" id="46180"/>
    <lineage>
        <taxon>Bacteria</taxon>
        <taxon>Bacillati</taxon>
        <taxon>Actinomycetota</taxon>
        <taxon>Actinomycetes</taxon>
        <taxon>Streptosporangiales</taxon>
        <taxon>Streptosporangiaceae</taxon>
        <taxon>Nonomuraea</taxon>
    </lineage>
</organism>
<evidence type="ECO:0000313" key="2">
    <source>
        <dbReference type="Proteomes" id="UP000565579"/>
    </source>
</evidence>
<accession>A0A7X0NLL8</accession>
<protein>
    <submittedName>
        <fullName evidence="1">Uncharacterized protein</fullName>
    </submittedName>
</protein>
<keyword evidence="2" id="KW-1185">Reference proteome</keyword>
<proteinExistence type="predicted"/>
<name>A0A7X0NLL8_9ACTN</name>
<dbReference type="EMBL" id="JACHMI010000001">
    <property type="protein sequence ID" value="MBB6545690.1"/>
    <property type="molecule type" value="Genomic_DNA"/>
</dbReference>
<sequence length="173" mass="18560">MDEHVITTEWVDAPDEIAYHDYVEGTYNSFSCTCDLPLPDRDAATRHASEVGRCPMCLGSGTISINPRESGGCGSCAGSGESEPGTVMVQARVTESFVREVAALLPAEFGIRDVVAVLEQRMPGGVEAVLSVAAGLIRYLEVQGAVVLCTAPDFLPGEGVEQRYDDPRWLRVP</sequence>
<dbReference type="RefSeq" id="WP_185100499.1">
    <property type="nucleotide sequence ID" value="NZ_BAAAXY010000224.1"/>
</dbReference>
<dbReference type="Proteomes" id="UP000565579">
    <property type="component" value="Unassembled WGS sequence"/>
</dbReference>
<gene>
    <name evidence="1" type="ORF">HD593_000485</name>
</gene>
<dbReference type="AlphaFoldDB" id="A0A7X0NLL8"/>